<dbReference type="InterPro" id="IPR014982">
    <property type="entry name" value="GSCFA"/>
</dbReference>
<dbReference type="AlphaFoldDB" id="A0A927HGC8"/>
<evidence type="ECO:0000313" key="3">
    <source>
        <dbReference type="EMBL" id="MBD3665378.1"/>
    </source>
</evidence>
<protein>
    <submittedName>
        <fullName evidence="3">GSCFA domain-containing protein</fullName>
    </submittedName>
</protein>
<feature type="region of interest" description="Disordered" evidence="1">
    <location>
        <begin position="1"/>
        <end position="22"/>
    </location>
</feature>
<evidence type="ECO:0000259" key="2">
    <source>
        <dbReference type="Pfam" id="PF08885"/>
    </source>
</evidence>
<proteinExistence type="predicted"/>
<comment type="caution">
    <text evidence="3">The sequence shown here is derived from an EMBL/GenBank/DDBJ whole genome shotgun (WGS) entry which is preliminary data.</text>
</comment>
<feature type="domain" description="GSCFA" evidence="2">
    <location>
        <begin position="50"/>
        <end position="302"/>
    </location>
</feature>
<sequence length="310" mass="34724">MKTIPGPDAFSQTLKNDARKYPNREDERYDDFMFFPAIEPSFSIGRDETVFTIGSCFARNVEKFLLDHNVTVPTAHFEAPHEEAPGNPNRVLNQYNPGTMMQVVEAAGQTPDKRAIYGGLTGSVVDCLLATGGRAVSKSRAMERRQQISDLYGAGLGASQTVIITLGLIETWYDKQDELYLNEAPGVRFVRKNPDRFEFRQMGYEECSSVVNKMLQRLTDLGKKVVLTVSPVPLQVTFSGGDAVTRNAYSKSLLRVVAEQAATTFDNVDYFPSYEMVTTGGFRSFGNDNVHVRPIVVERIVRYMLDAYLR</sequence>
<reference evidence="3" key="1">
    <citation type="submission" date="2020-08" db="EMBL/GenBank/DDBJ databases">
        <title>Sulfitobacter aestuariivivens sp. nov., isolated from a tidal flat.</title>
        <authorList>
            <person name="Park S."/>
            <person name="Yoon J.-H."/>
        </authorList>
    </citation>
    <scope>NUCLEOTIDE SEQUENCE</scope>
    <source>
        <strain evidence="3">TSTF-M16</strain>
    </source>
</reference>
<evidence type="ECO:0000313" key="4">
    <source>
        <dbReference type="Proteomes" id="UP000635142"/>
    </source>
</evidence>
<keyword evidence="4" id="KW-1185">Reference proteome</keyword>
<organism evidence="3 4">
    <name type="scientific">Sulfitobacter aestuariivivens</name>
    <dbReference type="NCBI Taxonomy" id="2766981"/>
    <lineage>
        <taxon>Bacteria</taxon>
        <taxon>Pseudomonadati</taxon>
        <taxon>Pseudomonadota</taxon>
        <taxon>Alphaproteobacteria</taxon>
        <taxon>Rhodobacterales</taxon>
        <taxon>Roseobacteraceae</taxon>
        <taxon>Sulfitobacter</taxon>
    </lineage>
</organism>
<dbReference type="EMBL" id="JACTAG010000002">
    <property type="protein sequence ID" value="MBD3665378.1"/>
    <property type="molecule type" value="Genomic_DNA"/>
</dbReference>
<dbReference type="RefSeq" id="WP_191076357.1">
    <property type="nucleotide sequence ID" value="NZ_JACTAG010000002.1"/>
</dbReference>
<dbReference type="Pfam" id="PF08885">
    <property type="entry name" value="GSCFA"/>
    <property type="match status" value="1"/>
</dbReference>
<evidence type="ECO:0000256" key="1">
    <source>
        <dbReference type="SAM" id="MobiDB-lite"/>
    </source>
</evidence>
<dbReference type="Proteomes" id="UP000635142">
    <property type="component" value="Unassembled WGS sequence"/>
</dbReference>
<name>A0A927HGC8_9RHOB</name>
<gene>
    <name evidence="3" type="ORF">H9Q16_15685</name>
</gene>
<accession>A0A927HGC8</accession>